<keyword evidence="2" id="KW-0786">Thiamine pyrophosphate</keyword>
<dbReference type="GO" id="GO:0003984">
    <property type="term" value="F:acetolactate synthase activity"/>
    <property type="evidence" value="ECO:0007669"/>
    <property type="project" value="TreeGrafter"/>
</dbReference>
<dbReference type="NCBIfam" id="NF005760">
    <property type="entry name" value="PRK07586.1"/>
    <property type="match status" value="1"/>
</dbReference>
<reference evidence="6" key="1">
    <citation type="submission" date="2016-10" db="EMBL/GenBank/DDBJ databases">
        <authorList>
            <person name="Varghese N."/>
            <person name="Submissions S."/>
        </authorList>
    </citation>
    <scope>NUCLEOTIDE SEQUENCE [LARGE SCALE GENOMIC DNA]</scope>
    <source>
        <strain evidence="6">DSM 24213</strain>
    </source>
</reference>
<evidence type="ECO:0000313" key="6">
    <source>
        <dbReference type="Proteomes" id="UP000243629"/>
    </source>
</evidence>
<organism evidence="5 6">
    <name type="scientific">Halopseudomonas yangmingensis</name>
    <dbReference type="NCBI Taxonomy" id="1720063"/>
    <lineage>
        <taxon>Bacteria</taxon>
        <taxon>Pseudomonadati</taxon>
        <taxon>Pseudomonadota</taxon>
        <taxon>Gammaproteobacteria</taxon>
        <taxon>Pseudomonadales</taxon>
        <taxon>Pseudomonadaceae</taxon>
        <taxon>Halopseudomonas</taxon>
    </lineage>
</organism>
<feature type="domain" description="Thiamine pyrophosphate enzyme TPP-binding" evidence="3">
    <location>
        <begin position="379"/>
        <end position="511"/>
    </location>
</feature>
<evidence type="ECO:0000259" key="4">
    <source>
        <dbReference type="Pfam" id="PF02776"/>
    </source>
</evidence>
<dbReference type="GO" id="GO:0030976">
    <property type="term" value="F:thiamine pyrophosphate binding"/>
    <property type="evidence" value="ECO:0007669"/>
    <property type="project" value="InterPro"/>
</dbReference>
<evidence type="ECO:0000313" key="5">
    <source>
        <dbReference type="EMBL" id="SFM80620.1"/>
    </source>
</evidence>
<dbReference type="InterPro" id="IPR029061">
    <property type="entry name" value="THDP-binding"/>
</dbReference>
<dbReference type="InterPro" id="IPR045229">
    <property type="entry name" value="TPP_enz"/>
</dbReference>
<dbReference type="PANTHER" id="PTHR18968">
    <property type="entry name" value="THIAMINE PYROPHOSPHATE ENZYMES"/>
    <property type="match status" value="1"/>
</dbReference>
<dbReference type="PANTHER" id="PTHR18968:SF86">
    <property type="entry name" value="ACETOLACTATE SYNTHASE LARGE SUBUNIT ILVX-RELATED"/>
    <property type="match status" value="1"/>
</dbReference>
<dbReference type="Pfam" id="PF02775">
    <property type="entry name" value="TPP_enzyme_C"/>
    <property type="match status" value="1"/>
</dbReference>
<dbReference type="InterPro" id="IPR011766">
    <property type="entry name" value="TPP_enzyme_TPP-bd"/>
</dbReference>
<dbReference type="Pfam" id="PF02776">
    <property type="entry name" value="TPP_enzyme_N"/>
    <property type="match status" value="1"/>
</dbReference>
<evidence type="ECO:0000259" key="3">
    <source>
        <dbReference type="Pfam" id="PF02775"/>
    </source>
</evidence>
<name>A0A1I4TVM0_9GAMM</name>
<dbReference type="Proteomes" id="UP000243629">
    <property type="component" value="Unassembled WGS sequence"/>
</dbReference>
<dbReference type="Gene3D" id="3.40.50.970">
    <property type="match status" value="2"/>
</dbReference>
<evidence type="ECO:0000256" key="2">
    <source>
        <dbReference type="ARBA" id="ARBA00023052"/>
    </source>
</evidence>
<dbReference type="CDD" id="cd02002">
    <property type="entry name" value="TPP_BFDC"/>
    <property type="match status" value="1"/>
</dbReference>
<protein>
    <submittedName>
        <fullName evidence="5">Acetolactate synthase-1/2/3 large subunit</fullName>
    </submittedName>
</protein>
<dbReference type="EMBL" id="FOUI01000016">
    <property type="protein sequence ID" value="SFM80620.1"/>
    <property type="molecule type" value="Genomic_DNA"/>
</dbReference>
<gene>
    <name evidence="5" type="ORF">SAMN05216217_11639</name>
</gene>
<dbReference type="CDD" id="cd07035">
    <property type="entry name" value="TPP_PYR_POX_like"/>
    <property type="match status" value="1"/>
</dbReference>
<keyword evidence="6" id="KW-1185">Reference proteome</keyword>
<dbReference type="SUPFAM" id="SSF52518">
    <property type="entry name" value="Thiamin diphosphate-binding fold (THDP-binding)"/>
    <property type="match status" value="2"/>
</dbReference>
<dbReference type="InterPro" id="IPR012001">
    <property type="entry name" value="Thiamin_PyroP_enz_TPP-bd_dom"/>
</dbReference>
<dbReference type="STRING" id="1720063.SAMN05216217_11639"/>
<dbReference type="AlphaFoldDB" id="A0A1I4TVM0"/>
<evidence type="ECO:0000256" key="1">
    <source>
        <dbReference type="ARBA" id="ARBA00007812"/>
    </source>
</evidence>
<feature type="domain" description="Thiamine pyrophosphate enzyme N-terminal TPP-binding" evidence="4">
    <location>
        <begin position="1"/>
        <end position="106"/>
    </location>
</feature>
<accession>A0A1I4TVM0</accession>
<sequence length="519" mass="54596">MNGAQALLHTLQTSGVDICFANPGTSEMHLVQAIGQSDGMRAVLCLFEGVVSGAADGYARMADKPAATLLHLGSGFSNSMANQHNARRAGVPMVNIVGDHATYHLQYDAPLTSDLLGHVHLSSAWTGVAQSADHLSQLGAEAVSMSYANGGQITTVIAPADCSWDPAGEPAKAMAAPPAEPVEEALLEQAVQLLGNRKRTGLLLGGKALRSEALELLGRIAAATGATLLCETFPARLQRGVGRVPVQRIPYFAEQALTFLQSYEQLILVDSKAPVAFFAYPGKASWLASESCQMMTLSKHGQALLPALNALADRLQAPAEPAQRQTPMSLPLKQGPLSVDAIGRSLAALLPDQAIVSDEGNTSGLGIYAHCMGAAAHDWLTLTGGAIGQGLPLALGASLACPERKVLALQADGSAMYTTQALWSMVREQTDITVVLLNNSSYAILNVELARVGAGTPNDKTLSMLDLSNPVIDWTSIARGMGMQADRANTCEEFHSLLQEAMAQRGPRLIEAMIPTPRA</sequence>
<comment type="similarity">
    <text evidence="1">Belongs to the TPP enzyme family.</text>
</comment>
<dbReference type="GO" id="GO:0044281">
    <property type="term" value="P:small molecule metabolic process"/>
    <property type="evidence" value="ECO:0007669"/>
    <property type="project" value="UniProtKB-ARBA"/>
</dbReference>
<dbReference type="RefSeq" id="WP_093478108.1">
    <property type="nucleotide sequence ID" value="NZ_FOUI01000016.1"/>
</dbReference>
<proteinExistence type="inferred from homology"/>
<dbReference type="OrthoDB" id="9785953at2"/>
<dbReference type="GO" id="GO:0050660">
    <property type="term" value="F:flavin adenine dinucleotide binding"/>
    <property type="evidence" value="ECO:0007669"/>
    <property type="project" value="TreeGrafter"/>
</dbReference>